<accession>A0A4U5N5I7</accession>
<protein>
    <submittedName>
        <fullName evidence="1">Uncharacterized protein</fullName>
    </submittedName>
</protein>
<sequence>MFFAVFEFVFGGQRAQKGQFSVTVKAKQIEMISSLLILSLERRLIEFRRSGRSRFIPTILALWASNEKFSSDLFACELQLSGERTTEKVENEEGSLIGTQ</sequence>
<keyword evidence="2" id="KW-1185">Reference proteome</keyword>
<gene>
    <name evidence="1" type="ORF">L596_018655</name>
</gene>
<reference evidence="1 2" key="2">
    <citation type="journal article" date="2019" name="G3 (Bethesda)">
        <title>Hybrid Assembly of the Genome of the Entomopathogenic Nematode Steinernema carpocapsae Identifies the X-Chromosome.</title>
        <authorList>
            <person name="Serra L."/>
            <person name="Macchietto M."/>
            <person name="Macias-Munoz A."/>
            <person name="McGill C.J."/>
            <person name="Rodriguez I.M."/>
            <person name="Rodriguez B."/>
            <person name="Murad R."/>
            <person name="Mortazavi A."/>
        </authorList>
    </citation>
    <scope>NUCLEOTIDE SEQUENCE [LARGE SCALE GENOMIC DNA]</scope>
    <source>
        <strain evidence="1 2">ALL</strain>
    </source>
</reference>
<name>A0A4U5N5I7_STECR</name>
<dbReference type="Proteomes" id="UP000298663">
    <property type="component" value="Unassembled WGS sequence"/>
</dbReference>
<dbReference type="EMBL" id="AZBU02000005">
    <property type="protein sequence ID" value="TKR77738.1"/>
    <property type="molecule type" value="Genomic_DNA"/>
</dbReference>
<proteinExistence type="predicted"/>
<evidence type="ECO:0000313" key="1">
    <source>
        <dbReference type="EMBL" id="TKR77738.1"/>
    </source>
</evidence>
<evidence type="ECO:0000313" key="2">
    <source>
        <dbReference type="Proteomes" id="UP000298663"/>
    </source>
</evidence>
<organism evidence="1 2">
    <name type="scientific">Steinernema carpocapsae</name>
    <name type="common">Entomopathogenic nematode</name>
    <dbReference type="NCBI Taxonomy" id="34508"/>
    <lineage>
        <taxon>Eukaryota</taxon>
        <taxon>Metazoa</taxon>
        <taxon>Ecdysozoa</taxon>
        <taxon>Nematoda</taxon>
        <taxon>Chromadorea</taxon>
        <taxon>Rhabditida</taxon>
        <taxon>Tylenchina</taxon>
        <taxon>Panagrolaimomorpha</taxon>
        <taxon>Strongyloidoidea</taxon>
        <taxon>Steinernematidae</taxon>
        <taxon>Steinernema</taxon>
    </lineage>
</organism>
<dbReference type="AlphaFoldDB" id="A0A4U5N5I7"/>
<comment type="caution">
    <text evidence="1">The sequence shown here is derived from an EMBL/GenBank/DDBJ whole genome shotgun (WGS) entry which is preliminary data.</text>
</comment>
<reference evidence="1 2" key="1">
    <citation type="journal article" date="2015" name="Genome Biol.">
        <title>Comparative genomics of Steinernema reveals deeply conserved gene regulatory networks.</title>
        <authorList>
            <person name="Dillman A.R."/>
            <person name="Macchietto M."/>
            <person name="Porter C.F."/>
            <person name="Rogers A."/>
            <person name="Williams B."/>
            <person name="Antoshechkin I."/>
            <person name="Lee M.M."/>
            <person name="Goodwin Z."/>
            <person name="Lu X."/>
            <person name="Lewis E.E."/>
            <person name="Goodrich-Blair H."/>
            <person name="Stock S.P."/>
            <person name="Adams B.J."/>
            <person name="Sternberg P.W."/>
            <person name="Mortazavi A."/>
        </authorList>
    </citation>
    <scope>NUCLEOTIDE SEQUENCE [LARGE SCALE GENOMIC DNA]</scope>
    <source>
        <strain evidence="1 2">ALL</strain>
    </source>
</reference>